<dbReference type="PANTHER" id="PTHR43065">
    <property type="entry name" value="SENSOR HISTIDINE KINASE"/>
    <property type="match status" value="1"/>
</dbReference>
<dbReference type="InterPro" id="IPR005467">
    <property type="entry name" value="His_kinase_dom"/>
</dbReference>
<accession>A0ABX1DFA5</accession>
<keyword evidence="3" id="KW-0597">Phosphoprotein</keyword>
<comment type="caution">
    <text evidence="11">The sequence shown here is derived from an EMBL/GenBank/DDBJ whole genome shotgun (WGS) entry which is preliminary data.</text>
</comment>
<dbReference type="EC" id="2.7.13.3" evidence="2"/>
<evidence type="ECO:0000256" key="4">
    <source>
        <dbReference type="ARBA" id="ARBA00022679"/>
    </source>
</evidence>
<dbReference type="InterPro" id="IPR036890">
    <property type="entry name" value="HATPase_C_sf"/>
</dbReference>
<dbReference type="SMART" id="SM00388">
    <property type="entry name" value="HisKA"/>
    <property type="match status" value="1"/>
</dbReference>
<proteinExistence type="predicted"/>
<evidence type="ECO:0000313" key="12">
    <source>
        <dbReference type="Proteomes" id="UP000760545"/>
    </source>
</evidence>
<evidence type="ECO:0000259" key="10">
    <source>
        <dbReference type="PROSITE" id="PS50109"/>
    </source>
</evidence>
<dbReference type="Gene3D" id="3.30.565.10">
    <property type="entry name" value="Histidine kinase-like ATPase, C-terminal domain"/>
    <property type="match status" value="1"/>
</dbReference>
<keyword evidence="6 11" id="KW-0418">Kinase</keyword>
<dbReference type="CDD" id="cd00082">
    <property type="entry name" value="HisKA"/>
    <property type="match status" value="1"/>
</dbReference>
<dbReference type="InterPro" id="IPR003594">
    <property type="entry name" value="HATPase_dom"/>
</dbReference>
<dbReference type="InterPro" id="IPR004358">
    <property type="entry name" value="Sig_transdc_His_kin-like_C"/>
</dbReference>
<reference evidence="11 12" key="1">
    <citation type="submission" date="2020-03" db="EMBL/GenBank/DDBJ databases">
        <title>Tamlana sp. nov, isolated from XXX.</title>
        <authorList>
            <person name="Cao W.R."/>
        </authorList>
    </citation>
    <scope>NUCLEOTIDE SEQUENCE [LARGE SCALE GENOMIC DNA]</scope>
    <source>
        <strain evidence="11 12">HST1-43</strain>
    </source>
</reference>
<evidence type="ECO:0000256" key="3">
    <source>
        <dbReference type="ARBA" id="ARBA00022553"/>
    </source>
</evidence>
<evidence type="ECO:0000256" key="5">
    <source>
        <dbReference type="ARBA" id="ARBA00022741"/>
    </source>
</evidence>
<dbReference type="PRINTS" id="PR00344">
    <property type="entry name" value="BCTRLSENSOR"/>
</dbReference>
<evidence type="ECO:0000256" key="8">
    <source>
        <dbReference type="ARBA" id="ARBA00023012"/>
    </source>
</evidence>
<keyword evidence="4" id="KW-0808">Transferase</keyword>
<dbReference type="SUPFAM" id="SSF55874">
    <property type="entry name" value="ATPase domain of HSP90 chaperone/DNA topoisomerase II/histidine kinase"/>
    <property type="match status" value="1"/>
</dbReference>
<keyword evidence="8" id="KW-0902">Two-component regulatory system</keyword>
<feature type="domain" description="Histidine kinase" evidence="10">
    <location>
        <begin position="181"/>
        <end position="383"/>
    </location>
</feature>
<keyword evidence="12" id="KW-1185">Reference proteome</keyword>
<dbReference type="PANTHER" id="PTHR43065:SF46">
    <property type="entry name" value="C4-DICARBOXYLATE TRANSPORT SENSOR PROTEIN DCTB"/>
    <property type="match status" value="1"/>
</dbReference>
<sequence length="386" mass="44497">MFFSKHSNAFRWIIIASSFIIVSLILWKTYEFFQHFKEEERTKMENWSFAQTEFVNAETNTNLNLTLKILNSNTTTPMLVIDQEGNLSSSNNIDERKLKNKKAINKLIETFKSENKPIDIKYQGEVFSTIYYGNSPLLNKLKYYPLALLLIVFLFGAVIFFFYRSNKNATQNKLWSGMAKETAHQIGTPLSSLIGWTEILKTENVNADYISEMEKDIDRLKTITERFSKIGSLPTLEKADIIKETIESYDYLKARSSKLIEFEIITPDDEIPVELNKQLYSWCIENLVKNAIDAMKGRGKLTIEISQLENDVKIRVTDTGKGISKKDFHKIFEPGFTTKKRGWGLGLSLTKRIIEDFHNGKINVLESEKGKGTTIQINLKRAHHYA</sequence>
<evidence type="ECO:0000256" key="9">
    <source>
        <dbReference type="SAM" id="Phobius"/>
    </source>
</evidence>
<feature type="transmembrane region" description="Helical" evidence="9">
    <location>
        <begin position="12"/>
        <end position="30"/>
    </location>
</feature>
<dbReference type="RefSeq" id="WP_167917587.1">
    <property type="nucleotide sequence ID" value="NZ_JAAVJS010000008.1"/>
</dbReference>
<keyword evidence="5" id="KW-0547">Nucleotide-binding</keyword>
<dbReference type="EMBL" id="JAAVJS010000008">
    <property type="protein sequence ID" value="NJX15343.1"/>
    <property type="molecule type" value="Genomic_DNA"/>
</dbReference>
<keyword evidence="9" id="KW-1133">Transmembrane helix</keyword>
<comment type="catalytic activity">
    <reaction evidence="1">
        <text>ATP + protein L-histidine = ADP + protein N-phospho-L-histidine.</text>
        <dbReference type="EC" id="2.7.13.3"/>
    </reaction>
</comment>
<organism evidence="11 12">
    <name type="scientific">Tamlana crocina</name>
    <dbReference type="NCBI Taxonomy" id="393006"/>
    <lineage>
        <taxon>Bacteria</taxon>
        <taxon>Pseudomonadati</taxon>
        <taxon>Bacteroidota</taxon>
        <taxon>Flavobacteriia</taxon>
        <taxon>Flavobacteriales</taxon>
        <taxon>Flavobacteriaceae</taxon>
        <taxon>Tamlana</taxon>
    </lineage>
</organism>
<keyword evidence="9" id="KW-0472">Membrane</keyword>
<keyword evidence="7" id="KW-0067">ATP-binding</keyword>
<dbReference type="Proteomes" id="UP000760545">
    <property type="component" value="Unassembled WGS sequence"/>
</dbReference>
<dbReference type="InterPro" id="IPR036097">
    <property type="entry name" value="HisK_dim/P_sf"/>
</dbReference>
<dbReference type="PROSITE" id="PS50109">
    <property type="entry name" value="HIS_KIN"/>
    <property type="match status" value="1"/>
</dbReference>
<evidence type="ECO:0000256" key="1">
    <source>
        <dbReference type="ARBA" id="ARBA00000085"/>
    </source>
</evidence>
<dbReference type="Pfam" id="PF02518">
    <property type="entry name" value="HATPase_c"/>
    <property type="match status" value="1"/>
</dbReference>
<evidence type="ECO:0000313" key="11">
    <source>
        <dbReference type="EMBL" id="NJX15343.1"/>
    </source>
</evidence>
<feature type="transmembrane region" description="Helical" evidence="9">
    <location>
        <begin position="143"/>
        <end position="163"/>
    </location>
</feature>
<dbReference type="SUPFAM" id="SSF47384">
    <property type="entry name" value="Homodimeric domain of signal transducing histidine kinase"/>
    <property type="match status" value="1"/>
</dbReference>
<dbReference type="Gene3D" id="1.10.287.130">
    <property type="match status" value="1"/>
</dbReference>
<dbReference type="SMART" id="SM00387">
    <property type="entry name" value="HATPase_c"/>
    <property type="match status" value="1"/>
</dbReference>
<dbReference type="GO" id="GO:0016301">
    <property type="term" value="F:kinase activity"/>
    <property type="evidence" value="ECO:0007669"/>
    <property type="project" value="UniProtKB-KW"/>
</dbReference>
<keyword evidence="9" id="KW-0812">Transmembrane</keyword>
<evidence type="ECO:0000256" key="6">
    <source>
        <dbReference type="ARBA" id="ARBA00022777"/>
    </source>
</evidence>
<dbReference type="Pfam" id="PF00512">
    <property type="entry name" value="HisKA"/>
    <property type="match status" value="1"/>
</dbReference>
<gene>
    <name evidence="11" type="ORF">HC176_07555</name>
</gene>
<dbReference type="InterPro" id="IPR003661">
    <property type="entry name" value="HisK_dim/P_dom"/>
</dbReference>
<evidence type="ECO:0000256" key="2">
    <source>
        <dbReference type="ARBA" id="ARBA00012438"/>
    </source>
</evidence>
<evidence type="ECO:0000256" key="7">
    <source>
        <dbReference type="ARBA" id="ARBA00022840"/>
    </source>
</evidence>
<name>A0ABX1DFA5_9FLAO</name>
<protein>
    <recommendedName>
        <fullName evidence="2">histidine kinase</fullName>
        <ecNumber evidence="2">2.7.13.3</ecNumber>
    </recommendedName>
</protein>